<reference evidence="9" key="1">
    <citation type="submission" date="2021-03" db="EMBL/GenBank/DDBJ databases">
        <title>Comparative genomics and phylogenomic investigation of the class Geoglossomycetes provide insights into ecological specialization and systematics.</title>
        <authorList>
            <person name="Melie T."/>
            <person name="Pirro S."/>
            <person name="Miller A.N."/>
            <person name="Quandt A."/>
        </authorList>
    </citation>
    <scope>NUCLEOTIDE SEQUENCE</scope>
    <source>
        <strain evidence="9">GBOQ0MN5Z8</strain>
    </source>
</reference>
<keyword evidence="3" id="KW-0238">DNA-binding</keyword>
<dbReference type="AlphaFoldDB" id="A0A9P8IAJ0"/>
<sequence length="373" mass="40842">MADEPFSPMFGFSSGGESPASIDLNEGKREDEERQKHQQQQDAATNFAPSSMWEASKQENHLDLHKSLMGHSQEPSPPHSSSHSPESWPYGNLQSATSLHQLLAKRSATETCSVHGQITPPTCGSPNPVLAGGAINYDTAILGAQISAARVKSQNLQGASKRKRNSDVSQTAEATESPKKERRRRSSTKSSLTPEAKSAGADEDAKRSRFLERNRLAASKCRQKKKEWTKGLEERARNLQNEKLQLQMMVGSLKSEMIYVREELLKHGNCGCKRIRDYLNTEVNALAQNQGQLSYLMRDIPSRNCSVTPSINGSHKDSIINLSSSVGSPLGSSHESGGPGGSQTRDSKADEDLHALLAAQLCSETDEDMLMER</sequence>
<dbReference type="EMBL" id="JAGHQL010000003">
    <property type="protein sequence ID" value="KAH0547536.1"/>
    <property type="molecule type" value="Genomic_DNA"/>
</dbReference>
<dbReference type="InterPro" id="IPR046347">
    <property type="entry name" value="bZIP_sf"/>
</dbReference>
<dbReference type="PROSITE" id="PS50217">
    <property type="entry name" value="BZIP"/>
    <property type="match status" value="1"/>
</dbReference>
<accession>A0A9P8IAJ0</accession>
<dbReference type="Gene3D" id="1.20.5.170">
    <property type="match status" value="1"/>
</dbReference>
<feature type="coiled-coil region" evidence="6">
    <location>
        <begin position="229"/>
        <end position="256"/>
    </location>
</feature>
<evidence type="ECO:0000313" key="10">
    <source>
        <dbReference type="Proteomes" id="UP000698800"/>
    </source>
</evidence>
<keyword evidence="6" id="KW-0175">Coiled coil</keyword>
<keyword evidence="5" id="KW-0539">Nucleus</keyword>
<dbReference type="PROSITE" id="PS00036">
    <property type="entry name" value="BZIP_BASIC"/>
    <property type="match status" value="1"/>
</dbReference>
<evidence type="ECO:0000256" key="4">
    <source>
        <dbReference type="ARBA" id="ARBA00023163"/>
    </source>
</evidence>
<dbReference type="PANTHER" id="PTHR19304">
    <property type="entry name" value="CYCLIC-AMP RESPONSE ELEMENT BINDING PROTEIN"/>
    <property type="match status" value="1"/>
</dbReference>
<organism evidence="9 10">
    <name type="scientific">Glutinoglossum americanum</name>
    <dbReference type="NCBI Taxonomy" id="1670608"/>
    <lineage>
        <taxon>Eukaryota</taxon>
        <taxon>Fungi</taxon>
        <taxon>Dikarya</taxon>
        <taxon>Ascomycota</taxon>
        <taxon>Pezizomycotina</taxon>
        <taxon>Geoglossomycetes</taxon>
        <taxon>Geoglossales</taxon>
        <taxon>Geoglossaceae</taxon>
        <taxon>Glutinoglossum</taxon>
    </lineage>
</organism>
<evidence type="ECO:0000256" key="5">
    <source>
        <dbReference type="ARBA" id="ARBA00023242"/>
    </source>
</evidence>
<feature type="compositionally biased region" description="Basic and acidic residues" evidence="7">
    <location>
        <begin position="25"/>
        <end position="36"/>
    </location>
</feature>
<dbReference type="InterPro" id="IPR002112">
    <property type="entry name" value="Leuzip_Jun"/>
</dbReference>
<dbReference type="InterPro" id="IPR051027">
    <property type="entry name" value="bZIP_transcription_factors"/>
</dbReference>
<name>A0A9P8IAJ0_9PEZI</name>
<dbReference type="GO" id="GO:0003677">
    <property type="term" value="F:DNA binding"/>
    <property type="evidence" value="ECO:0007669"/>
    <property type="project" value="UniProtKB-KW"/>
</dbReference>
<evidence type="ECO:0000256" key="1">
    <source>
        <dbReference type="ARBA" id="ARBA00004123"/>
    </source>
</evidence>
<feature type="region of interest" description="Disordered" evidence="7">
    <location>
        <begin position="155"/>
        <end position="208"/>
    </location>
</feature>
<gene>
    <name evidence="9" type="ORF">FGG08_000261</name>
</gene>
<evidence type="ECO:0000256" key="6">
    <source>
        <dbReference type="SAM" id="Coils"/>
    </source>
</evidence>
<dbReference type="SMART" id="SM00338">
    <property type="entry name" value="BRLZ"/>
    <property type="match status" value="1"/>
</dbReference>
<feature type="region of interest" description="Disordered" evidence="7">
    <location>
        <begin position="1"/>
        <end position="93"/>
    </location>
</feature>
<feature type="compositionally biased region" description="Basic and acidic residues" evidence="7">
    <location>
        <begin position="56"/>
        <end position="66"/>
    </location>
</feature>
<dbReference type="PRINTS" id="PR00043">
    <property type="entry name" value="LEUZIPPRJUN"/>
</dbReference>
<evidence type="ECO:0000256" key="3">
    <source>
        <dbReference type="ARBA" id="ARBA00023125"/>
    </source>
</evidence>
<dbReference type="InterPro" id="IPR004827">
    <property type="entry name" value="bZIP"/>
</dbReference>
<evidence type="ECO:0000256" key="7">
    <source>
        <dbReference type="SAM" id="MobiDB-lite"/>
    </source>
</evidence>
<feature type="compositionally biased region" description="Low complexity" evidence="7">
    <location>
        <begin position="322"/>
        <end position="336"/>
    </location>
</feature>
<feature type="region of interest" description="Disordered" evidence="7">
    <location>
        <begin position="316"/>
        <end position="350"/>
    </location>
</feature>
<evidence type="ECO:0000259" key="8">
    <source>
        <dbReference type="PROSITE" id="PS50217"/>
    </source>
</evidence>
<dbReference type="Proteomes" id="UP000698800">
    <property type="component" value="Unassembled WGS sequence"/>
</dbReference>
<evidence type="ECO:0000313" key="9">
    <source>
        <dbReference type="EMBL" id="KAH0547536.1"/>
    </source>
</evidence>
<dbReference type="GO" id="GO:0005634">
    <property type="term" value="C:nucleus"/>
    <property type="evidence" value="ECO:0007669"/>
    <property type="project" value="UniProtKB-SubCell"/>
</dbReference>
<keyword evidence="10" id="KW-1185">Reference proteome</keyword>
<keyword evidence="4" id="KW-0804">Transcription</keyword>
<dbReference type="CDD" id="cd14687">
    <property type="entry name" value="bZIP_ATF2"/>
    <property type="match status" value="1"/>
</dbReference>
<keyword evidence="2" id="KW-0805">Transcription regulation</keyword>
<comment type="caution">
    <text evidence="9">The sequence shown here is derived from an EMBL/GenBank/DDBJ whole genome shotgun (WGS) entry which is preliminary data.</text>
</comment>
<dbReference type="GO" id="GO:0003700">
    <property type="term" value="F:DNA-binding transcription factor activity"/>
    <property type="evidence" value="ECO:0007669"/>
    <property type="project" value="InterPro"/>
</dbReference>
<dbReference type="Pfam" id="PF00170">
    <property type="entry name" value="bZIP_1"/>
    <property type="match status" value="1"/>
</dbReference>
<dbReference type="OrthoDB" id="295274at2759"/>
<feature type="domain" description="BZIP" evidence="8">
    <location>
        <begin position="204"/>
        <end position="267"/>
    </location>
</feature>
<proteinExistence type="predicted"/>
<protein>
    <recommendedName>
        <fullName evidence="8">BZIP domain-containing protein</fullName>
    </recommendedName>
</protein>
<feature type="compositionally biased region" description="Low complexity" evidence="7">
    <location>
        <begin position="71"/>
        <end position="87"/>
    </location>
</feature>
<dbReference type="SUPFAM" id="SSF57959">
    <property type="entry name" value="Leucine zipper domain"/>
    <property type="match status" value="1"/>
</dbReference>
<evidence type="ECO:0000256" key="2">
    <source>
        <dbReference type="ARBA" id="ARBA00023015"/>
    </source>
</evidence>
<comment type="subcellular location">
    <subcellularLocation>
        <location evidence="1">Nucleus</location>
    </subcellularLocation>
</comment>
<feature type="compositionally biased region" description="Polar residues" evidence="7">
    <location>
        <begin position="38"/>
        <end position="49"/>
    </location>
</feature>